<comment type="caution">
    <text evidence="1">The sequence shown here is derived from an EMBL/GenBank/DDBJ whole genome shotgun (WGS) entry which is preliminary data.</text>
</comment>
<accession>A0ABV0ZSS2</accession>
<evidence type="ECO:0000313" key="1">
    <source>
        <dbReference type="EMBL" id="MEQ2309293.1"/>
    </source>
</evidence>
<protein>
    <submittedName>
        <fullName evidence="1">Uncharacterized protein</fullName>
    </submittedName>
</protein>
<reference evidence="1 2" key="1">
    <citation type="submission" date="2021-06" db="EMBL/GenBank/DDBJ databases">
        <authorList>
            <person name="Palmer J.M."/>
        </authorList>
    </citation>
    <scope>NUCLEOTIDE SEQUENCE [LARGE SCALE GENOMIC DNA]</scope>
    <source>
        <strain evidence="1 2">AS_MEX2019</strain>
        <tissue evidence="1">Muscle</tissue>
    </source>
</reference>
<evidence type="ECO:0000313" key="2">
    <source>
        <dbReference type="Proteomes" id="UP001469553"/>
    </source>
</evidence>
<keyword evidence="2" id="KW-1185">Reference proteome</keyword>
<proteinExistence type="predicted"/>
<name>A0ABV0ZSS2_9TELE</name>
<sequence>MALIFEKKTVALFQSTIREGIKHYYDDLDFKNILDYVQQKSVFSQRLLQICCKTDLYRRSFLPTAISIYNSSLKKPS</sequence>
<organism evidence="1 2">
    <name type="scientific">Ameca splendens</name>
    <dbReference type="NCBI Taxonomy" id="208324"/>
    <lineage>
        <taxon>Eukaryota</taxon>
        <taxon>Metazoa</taxon>
        <taxon>Chordata</taxon>
        <taxon>Craniata</taxon>
        <taxon>Vertebrata</taxon>
        <taxon>Euteleostomi</taxon>
        <taxon>Actinopterygii</taxon>
        <taxon>Neopterygii</taxon>
        <taxon>Teleostei</taxon>
        <taxon>Neoteleostei</taxon>
        <taxon>Acanthomorphata</taxon>
        <taxon>Ovalentaria</taxon>
        <taxon>Atherinomorphae</taxon>
        <taxon>Cyprinodontiformes</taxon>
        <taxon>Goodeidae</taxon>
        <taxon>Ameca</taxon>
    </lineage>
</organism>
<gene>
    <name evidence="1" type="ORF">AMECASPLE_037104</name>
</gene>
<dbReference type="EMBL" id="JAHRIP010071960">
    <property type="protein sequence ID" value="MEQ2309293.1"/>
    <property type="molecule type" value="Genomic_DNA"/>
</dbReference>
<dbReference type="Proteomes" id="UP001469553">
    <property type="component" value="Unassembled WGS sequence"/>
</dbReference>